<evidence type="ECO:0008006" key="3">
    <source>
        <dbReference type="Google" id="ProtNLM"/>
    </source>
</evidence>
<name>A0ABN9LU89_9NEOB</name>
<dbReference type="InterPro" id="IPR011042">
    <property type="entry name" value="6-blade_b-propeller_TolB-like"/>
</dbReference>
<evidence type="ECO:0000313" key="2">
    <source>
        <dbReference type="Proteomes" id="UP001176940"/>
    </source>
</evidence>
<dbReference type="SUPFAM" id="SSF63825">
    <property type="entry name" value="YWTD domain"/>
    <property type="match status" value="2"/>
</dbReference>
<dbReference type="PANTHER" id="PTHR46513">
    <property type="entry name" value="VITELLOGENIN RECEPTOR-LIKE PROTEIN-RELATED-RELATED"/>
    <property type="match status" value="1"/>
</dbReference>
<dbReference type="InterPro" id="IPR000033">
    <property type="entry name" value="LDLR_classB_rpt"/>
</dbReference>
<dbReference type="Gene3D" id="2.120.10.30">
    <property type="entry name" value="TolB, C-terminal domain"/>
    <property type="match status" value="2"/>
</dbReference>
<dbReference type="Proteomes" id="UP001176940">
    <property type="component" value="Unassembled WGS sequence"/>
</dbReference>
<dbReference type="PANTHER" id="PTHR46513:SF13">
    <property type="entry name" value="EGF-LIKE DOMAIN-CONTAINING PROTEIN"/>
    <property type="match status" value="1"/>
</dbReference>
<proteinExistence type="predicted"/>
<dbReference type="EMBL" id="CAUEEQ010032311">
    <property type="protein sequence ID" value="CAJ0950826.1"/>
    <property type="molecule type" value="Genomic_DNA"/>
</dbReference>
<comment type="caution">
    <text evidence="1">The sequence shown here is derived from an EMBL/GenBank/DDBJ whole genome shotgun (WGS) entry which is preliminary data.</text>
</comment>
<dbReference type="SMART" id="SM00135">
    <property type="entry name" value="LY"/>
    <property type="match status" value="3"/>
</dbReference>
<organism evidence="1 2">
    <name type="scientific">Ranitomeya imitator</name>
    <name type="common">mimic poison frog</name>
    <dbReference type="NCBI Taxonomy" id="111125"/>
    <lineage>
        <taxon>Eukaryota</taxon>
        <taxon>Metazoa</taxon>
        <taxon>Chordata</taxon>
        <taxon>Craniata</taxon>
        <taxon>Vertebrata</taxon>
        <taxon>Euteleostomi</taxon>
        <taxon>Amphibia</taxon>
        <taxon>Batrachia</taxon>
        <taxon>Anura</taxon>
        <taxon>Neobatrachia</taxon>
        <taxon>Hyloidea</taxon>
        <taxon>Dendrobatidae</taxon>
        <taxon>Dendrobatinae</taxon>
        <taxon>Ranitomeya</taxon>
    </lineage>
</organism>
<reference evidence="1" key="1">
    <citation type="submission" date="2023-07" db="EMBL/GenBank/DDBJ databases">
        <authorList>
            <person name="Stuckert A."/>
        </authorList>
    </citation>
    <scope>NUCLEOTIDE SEQUENCE</scope>
</reference>
<accession>A0ABN9LU89</accession>
<protein>
    <recommendedName>
        <fullName evidence="3">Low-density lipoprotein receptor-related protein 6</fullName>
    </recommendedName>
</protein>
<evidence type="ECO:0000313" key="1">
    <source>
        <dbReference type="EMBL" id="CAJ0950826.1"/>
    </source>
</evidence>
<gene>
    <name evidence="1" type="ORF">RIMI_LOCUS13190919</name>
</gene>
<sequence length="250" mass="28641">MELYGKLYSGKNWISPERSPWIPPEGTCIGRTGARCQRLSRAGMGRLPCAPCIIDSDIYWPNGLTQDYEEQKLYWGRRQLSFIHKSNLDGSFQQNRSERLAPPHPFALTLFGDTIYWTDWNTRSILACNKYTGEDWREVDSNILLPDGHPPTDKSMCRTSMAAAYSVLMYGATELLLLARRTDLRRISLDTPDFTDIVLPLDDIRHAIAIDYDPVEGYIYWTDDEVRAIRRAQIDGSRQSVHRRVPGVPS</sequence>
<dbReference type="InterPro" id="IPR050778">
    <property type="entry name" value="Cueball_EGF_LRP_Nidogen"/>
</dbReference>
<keyword evidence="2" id="KW-1185">Reference proteome</keyword>